<protein>
    <submittedName>
        <fullName evidence="1">Uncharacterized protein</fullName>
    </submittedName>
</protein>
<sequence>MCMRNFEQRVIRDIRKVIILIGLPILRVLSKVRTTPNYSSTIHLQSKANTTVSLCRNELPYYNHGVFGKGDFKYAGRHDCAKGLRVFSSSIILRIHALALKCTWNDMSVPAAREHVAWSHTSIM</sequence>
<name>A0A5N6KM32_MONLA</name>
<reference evidence="1 2" key="1">
    <citation type="submission" date="2019-06" db="EMBL/GenBank/DDBJ databases">
        <title>Genome Sequence of the Brown Rot Fungal Pathogen Monilinia laxa.</title>
        <authorList>
            <person name="De Miccolis Angelini R.M."/>
            <person name="Landi L."/>
            <person name="Abate D."/>
            <person name="Pollastro S."/>
            <person name="Romanazzi G."/>
            <person name="Faretra F."/>
        </authorList>
    </citation>
    <scope>NUCLEOTIDE SEQUENCE [LARGE SCALE GENOMIC DNA]</scope>
    <source>
        <strain evidence="1 2">Mlax316</strain>
    </source>
</reference>
<gene>
    <name evidence="1" type="ORF">EYC80_004099</name>
</gene>
<evidence type="ECO:0000313" key="2">
    <source>
        <dbReference type="Proteomes" id="UP000326757"/>
    </source>
</evidence>
<dbReference type="AlphaFoldDB" id="A0A5N6KM32"/>
<organism evidence="1 2">
    <name type="scientific">Monilinia laxa</name>
    <name type="common">Brown rot fungus</name>
    <name type="synonym">Sclerotinia laxa</name>
    <dbReference type="NCBI Taxonomy" id="61186"/>
    <lineage>
        <taxon>Eukaryota</taxon>
        <taxon>Fungi</taxon>
        <taxon>Dikarya</taxon>
        <taxon>Ascomycota</taxon>
        <taxon>Pezizomycotina</taxon>
        <taxon>Leotiomycetes</taxon>
        <taxon>Helotiales</taxon>
        <taxon>Sclerotiniaceae</taxon>
        <taxon>Monilinia</taxon>
    </lineage>
</organism>
<keyword evidence="2" id="KW-1185">Reference proteome</keyword>
<accession>A0A5N6KM32</accession>
<comment type="caution">
    <text evidence="1">The sequence shown here is derived from an EMBL/GenBank/DDBJ whole genome shotgun (WGS) entry which is preliminary data.</text>
</comment>
<dbReference type="Proteomes" id="UP000326757">
    <property type="component" value="Unassembled WGS sequence"/>
</dbReference>
<evidence type="ECO:0000313" key="1">
    <source>
        <dbReference type="EMBL" id="KAB8304745.1"/>
    </source>
</evidence>
<proteinExistence type="predicted"/>
<dbReference type="EMBL" id="VIGI01000001">
    <property type="protein sequence ID" value="KAB8304745.1"/>
    <property type="molecule type" value="Genomic_DNA"/>
</dbReference>